<organism evidence="2 3">
    <name type="scientific">Amycolatopsis melonis</name>
    <dbReference type="NCBI Taxonomy" id="3156488"/>
    <lineage>
        <taxon>Bacteria</taxon>
        <taxon>Bacillati</taxon>
        <taxon>Actinomycetota</taxon>
        <taxon>Actinomycetes</taxon>
        <taxon>Pseudonocardiales</taxon>
        <taxon>Pseudonocardiaceae</taxon>
        <taxon>Amycolatopsis</taxon>
    </lineage>
</organism>
<sequence length="416" mass="45838">MEEVISDDELAQYAKGRFVLWALRLRPTYYRLLREGHGPEALCASELAQRLAPDNTELPGKIRDSVFRIGAYQIWSRVQQSDEVVDKVLAFMFYAVLAGTLGGAVFHADGSFWRRLLYAVVAFLTSGLVALAGLLLSDVRTPRSRRTRALAVLLGFGALMAAGWWLSRWQSVWGLGLSAGIFIAAAALFALAILYQVANALVQSAFRISWTKWTAAELTQTLAVTHWSLLNEPEPYCLQSASSRLQHVSLCVERFLPQYLTMTFPRPSATSALHHDHREFAEVAATIRLLARECLLPKSATRTAVADKVGRLLTTAAQGQWGEWEKTAPEEAERSARRWRWITGALRFGLGVLPLVVVTVGALYLYRTNPASPLLKAEVLAPVLVATLGFLTASLGSPATTEKTGRRKPFGSRSPS</sequence>
<keyword evidence="1" id="KW-0812">Transmembrane</keyword>
<comment type="caution">
    <text evidence="2">The sequence shown here is derived from an EMBL/GenBank/DDBJ whole genome shotgun (WGS) entry which is preliminary data.</text>
</comment>
<reference evidence="2 3" key="1">
    <citation type="submission" date="2024-05" db="EMBL/GenBank/DDBJ databases">
        <authorList>
            <person name="Zhao H."/>
            <person name="Xu Y."/>
            <person name="Lin S."/>
            <person name="Spain J.C."/>
            <person name="Zhou N.-Y."/>
        </authorList>
    </citation>
    <scope>NUCLEOTIDE SEQUENCE [LARGE SCALE GENOMIC DNA]</scope>
    <source>
        <strain evidence="2 3">NEAU-NG30</strain>
    </source>
</reference>
<protein>
    <recommendedName>
        <fullName evidence="4">Integral membrane protein</fullName>
    </recommendedName>
</protein>
<evidence type="ECO:0000313" key="3">
    <source>
        <dbReference type="Proteomes" id="UP001440984"/>
    </source>
</evidence>
<feature type="transmembrane region" description="Helical" evidence="1">
    <location>
        <begin position="172"/>
        <end position="197"/>
    </location>
</feature>
<keyword evidence="1" id="KW-0472">Membrane</keyword>
<keyword evidence="3" id="KW-1185">Reference proteome</keyword>
<feature type="transmembrane region" description="Helical" evidence="1">
    <location>
        <begin position="149"/>
        <end position="166"/>
    </location>
</feature>
<dbReference type="Proteomes" id="UP001440984">
    <property type="component" value="Unassembled WGS sequence"/>
</dbReference>
<dbReference type="RefSeq" id="WP_348956798.1">
    <property type="nucleotide sequence ID" value="NZ_JBDZYD010000022.1"/>
</dbReference>
<evidence type="ECO:0000256" key="1">
    <source>
        <dbReference type="SAM" id="Phobius"/>
    </source>
</evidence>
<feature type="transmembrane region" description="Helical" evidence="1">
    <location>
        <begin position="88"/>
        <end position="110"/>
    </location>
</feature>
<gene>
    <name evidence="2" type="ORF">ABJI51_42055</name>
</gene>
<feature type="transmembrane region" description="Helical" evidence="1">
    <location>
        <begin position="116"/>
        <end position="137"/>
    </location>
</feature>
<dbReference type="EMBL" id="JBDZYD010000022">
    <property type="protein sequence ID" value="MEQ0565701.1"/>
    <property type="molecule type" value="Genomic_DNA"/>
</dbReference>
<feature type="transmembrane region" description="Helical" evidence="1">
    <location>
        <begin position="344"/>
        <end position="367"/>
    </location>
</feature>
<evidence type="ECO:0008006" key="4">
    <source>
        <dbReference type="Google" id="ProtNLM"/>
    </source>
</evidence>
<feature type="transmembrane region" description="Helical" evidence="1">
    <location>
        <begin position="379"/>
        <end position="399"/>
    </location>
</feature>
<proteinExistence type="predicted"/>
<name>A0ABV0LU77_9PSEU</name>
<keyword evidence="1" id="KW-1133">Transmembrane helix</keyword>
<accession>A0ABV0LU77</accession>
<evidence type="ECO:0000313" key="2">
    <source>
        <dbReference type="EMBL" id="MEQ0565701.1"/>
    </source>
</evidence>